<keyword evidence="9" id="KW-0997">Cell inner membrane</keyword>
<sequence>MSRIDAWRAAAETKMRSPKSWWRFAAPKEFFWLTGKLVPWFGWAAVLLAVVGLYAAFFVAPSDFRQGEVYRVIYIHVPAAWMSMIIYLAMAFWGIVGLTLNTRVSFILAHALAPTGALWCFVALWTGALWGKPTWGTYWAWDARMTSQLLLMFLYLGYIALVRSIEDPRRADRAGAILAIVGSINVPIIYFSVQWWNTLHQGASVSLTKAPSMATVMLVTMLIMTFAAWSYSIAVALARARSMVLLREAHTDWAQKAAAAMVAKREAEKE</sequence>
<keyword evidence="12" id="KW-1185">Reference proteome</keyword>
<dbReference type="InterPro" id="IPR003557">
    <property type="entry name" value="Cyt_c_biogenesis_CcmC"/>
</dbReference>
<evidence type="ECO:0000256" key="2">
    <source>
        <dbReference type="ARBA" id="ARBA00004141"/>
    </source>
</evidence>
<feature type="transmembrane region" description="Helical" evidence="9">
    <location>
        <begin position="79"/>
        <end position="100"/>
    </location>
</feature>
<dbReference type="NCBIfam" id="TIGR01191">
    <property type="entry name" value="ccmC"/>
    <property type="match status" value="1"/>
</dbReference>
<evidence type="ECO:0000313" key="12">
    <source>
        <dbReference type="Proteomes" id="UP000262004"/>
    </source>
</evidence>
<evidence type="ECO:0000256" key="4">
    <source>
        <dbReference type="ARBA" id="ARBA00016463"/>
    </source>
</evidence>
<keyword evidence="6 9" id="KW-0201">Cytochrome c-type biogenesis</keyword>
<comment type="similarity">
    <text evidence="3 9">Belongs to the CcmC/CycZ/HelC family.</text>
</comment>
<dbReference type="PRINTS" id="PR01386">
    <property type="entry name" value="CCMCBIOGNSIS"/>
</dbReference>
<dbReference type="Proteomes" id="UP000262004">
    <property type="component" value="Chromosome"/>
</dbReference>
<dbReference type="InterPro" id="IPR002541">
    <property type="entry name" value="Cyt_c_assembly"/>
</dbReference>
<feature type="transmembrane region" description="Helical" evidence="9">
    <location>
        <begin position="37"/>
        <end position="59"/>
    </location>
</feature>
<keyword evidence="9" id="KW-1003">Cell membrane</keyword>
<dbReference type="GO" id="GO:0020037">
    <property type="term" value="F:heme binding"/>
    <property type="evidence" value="ECO:0007669"/>
    <property type="project" value="InterPro"/>
</dbReference>
<dbReference type="PANTHER" id="PTHR30071:SF1">
    <property type="entry name" value="CYTOCHROME B_B6 PROTEIN-RELATED"/>
    <property type="match status" value="1"/>
</dbReference>
<dbReference type="GO" id="GO:0017004">
    <property type="term" value="P:cytochrome complex assembly"/>
    <property type="evidence" value="ECO:0007669"/>
    <property type="project" value="UniProtKB-KW"/>
</dbReference>
<dbReference type="GO" id="GO:0015232">
    <property type="term" value="F:heme transmembrane transporter activity"/>
    <property type="evidence" value="ECO:0007669"/>
    <property type="project" value="InterPro"/>
</dbReference>
<evidence type="ECO:0000256" key="3">
    <source>
        <dbReference type="ARBA" id="ARBA00005840"/>
    </source>
</evidence>
<feature type="transmembrane region" description="Helical" evidence="9">
    <location>
        <begin position="213"/>
        <end position="238"/>
    </location>
</feature>
<evidence type="ECO:0000256" key="1">
    <source>
        <dbReference type="ARBA" id="ARBA00002442"/>
    </source>
</evidence>
<dbReference type="PANTHER" id="PTHR30071">
    <property type="entry name" value="HEME EXPORTER PROTEIN C"/>
    <property type="match status" value="1"/>
</dbReference>
<comment type="subcellular location">
    <subcellularLocation>
        <location evidence="9">Cell inner membrane</location>
    </subcellularLocation>
    <subcellularLocation>
        <location evidence="2">Membrane</location>
        <topology evidence="2">Multi-pass membrane protein</topology>
    </subcellularLocation>
</comment>
<dbReference type="KEGG" id="htl:HPTL_0187"/>
<evidence type="ECO:0000259" key="10">
    <source>
        <dbReference type="Pfam" id="PF01578"/>
    </source>
</evidence>
<keyword evidence="9" id="KW-0813">Transport</keyword>
<accession>A0A2Z6DVI9</accession>
<evidence type="ECO:0000256" key="6">
    <source>
        <dbReference type="ARBA" id="ARBA00022748"/>
    </source>
</evidence>
<feature type="transmembrane region" description="Helical" evidence="9">
    <location>
        <begin position="145"/>
        <end position="162"/>
    </location>
</feature>
<gene>
    <name evidence="9 11" type="primary">ccmC</name>
    <name evidence="11" type="ORF">HPTL_0187</name>
</gene>
<proteinExistence type="inferred from homology"/>
<name>A0A2Z6DVI9_HYDTE</name>
<organism evidence="11 12">
    <name type="scientific">Hydrogenophilus thermoluteolus</name>
    <name type="common">Pseudomonas hydrogenothermophila</name>
    <dbReference type="NCBI Taxonomy" id="297"/>
    <lineage>
        <taxon>Bacteria</taxon>
        <taxon>Pseudomonadati</taxon>
        <taxon>Pseudomonadota</taxon>
        <taxon>Hydrogenophilia</taxon>
        <taxon>Hydrogenophilales</taxon>
        <taxon>Hydrogenophilaceae</taxon>
        <taxon>Hydrogenophilus</taxon>
    </lineage>
</organism>
<evidence type="ECO:0000256" key="9">
    <source>
        <dbReference type="RuleBase" id="RU364092"/>
    </source>
</evidence>
<keyword evidence="8 9" id="KW-0472">Membrane</keyword>
<feature type="domain" description="Cytochrome c assembly protein" evidence="10">
    <location>
        <begin position="43"/>
        <end position="200"/>
    </location>
</feature>
<evidence type="ECO:0000256" key="7">
    <source>
        <dbReference type="ARBA" id="ARBA00022989"/>
    </source>
</evidence>
<dbReference type="Pfam" id="PF01578">
    <property type="entry name" value="Cytochrom_C_asm"/>
    <property type="match status" value="1"/>
</dbReference>
<evidence type="ECO:0000313" key="11">
    <source>
        <dbReference type="EMBL" id="BBD76457.1"/>
    </source>
</evidence>
<keyword evidence="5 9" id="KW-0812">Transmembrane</keyword>
<comment type="function">
    <text evidence="1 9">Required for the export of heme to the periplasm for the biogenesis of c-type cytochromes.</text>
</comment>
<dbReference type="EMBL" id="AP018558">
    <property type="protein sequence ID" value="BBD76457.1"/>
    <property type="molecule type" value="Genomic_DNA"/>
</dbReference>
<dbReference type="RefSeq" id="WP_231999994.1">
    <property type="nucleotide sequence ID" value="NZ_AP018558.1"/>
</dbReference>
<feature type="transmembrane region" description="Helical" evidence="9">
    <location>
        <begin position="107"/>
        <end position="125"/>
    </location>
</feature>
<feature type="transmembrane region" description="Helical" evidence="9">
    <location>
        <begin position="174"/>
        <end position="193"/>
    </location>
</feature>
<evidence type="ECO:0000256" key="5">
    <source>
        <dbReference type="ARBA" id="ARBA00022692"/>
    </source>
</evidence>
<dbReference type="AlphaFoldDB" id="A0A2Z6DVI9"/>
<reference evidence="11 12" key="1">
    <citation type="submission" date="2018-04" db="EMBL/GenBank/DDBJ databases">
        <title>Complete genome sequence of Hydrogenophilus thermoluteolus TH-1.</title>
        <authorList>
            <person name="Arai H."/>
        </authorList>
    </citation>
    <scope>NUCLEOTIDE SEQUENCE [LARGE SCALE GENOMIC DNA]</scope>
    <source>
        <strain evidence="11 12">TH-1</strain>
    </source>
</reference>
<dbReference type="InterPro" id="IPR045062">
    <property type="entry name" value="Cyt_c_biogenesis_CcsA/CcmC"/>
</dbReference>
<protein>
    <recommendedName>
        <fullName evidence="4 9">Heme exporter protein C</fullName>
    </recommendedName>
    <alternativeName>
        <fullName evidence="9">Cytochrome c-type biogenesis protein</fullName>
    </alternativeName>
</protein>
<evidence type="ECO:0000256" key="8">
    <source>
        <dbReference type="ARBA" id="ARBA00023136"/>
    </source>
</evidence>
<dbReference type="GO" id="GO:0005886">
    <property type="term" value="C:plasma membrane"/>
    <property type="evidence" value="ECO:0007669"/>
    <property type="project" value="UniProtKB-SubCell"/>
</dbReference>
<keyword evidence="7 9" id="KW-1133">Transmembrane helix</keyword>